<evidence type="ECO:0000256" key="3">
    <source>
        <dbReference type="ARBA" id="ARBA00022448"/>
    </source>
</evidence>
<organism evidence="9 10">
    <name type="scientific">Candidatus Taylorbacteria bacterium RIFCSPHIGHO2_01_FULL_46_22b</name>
    <dbReference type="NCBI Taxonomy" id="1802301"/>
    <lineage>
        <taxon>Bacteria</taxon>
        <taxon>Candidatus Tayloriibacteriota</taxon>
    </lineage>
</organism>
<dbReference type="PANTHER" id="PTHR46494">
    <property type="entry name" value="CORA FAMILY METAL ION TRANSPORTER (EUROFUNG)"/>
    <property type="match status" value="1"/>
</dbReference>
<dbReference type="STRING" id="1802301.A2664_03250"/>
<evidence type="ECO:0000313" key="10">
    <source>
        <dbReference type="Proteomes" id="UP000178873"/>
    </source>
</evidence>
<reference evidence="9 10" key="1">
    <citation type="journal article" date="2016" name="Nat. Commun.">
        <title>Thousands of microbial genomes shed light on interconnected biogeochemical processes in an aquifer system.</title>
        <authorList>
            <person name="Anantharaman K."/>
            <person name="Brown C.T."/>
            <person name="Hug L.A."/>
            <person name="Sharon I."/>
            <person name="Castelle C.J."/>
            <person name="Probst A.J."/>
            <person name="Thomas B.C."/>
            <person name="Singh A."/>
            <person name="Wilkins M.J."/>
            <person name="Karaoz U."/>
            <person name="Brodie E.L."/>
            <person name="Williams K.H."/>
            <person name="Hubbard S.S."/>
            <person name="Banfield J.F."/>
        </authorList>
    </citation>
    <scope>NUCLEOTIDE SEQUENCE [LARGE SCALE GENOMIC DNA]</scope>
</reference>
<gene>
    <name evidence="9" type="ORF">A2664_03250</name>
</gene>
<dbReference type="EMBL" id="MHRF01000013">
    <property type="protein sequence ID" value="OHA17611.1"/>
    <property type="molecule type" value="Genomic_DNA"/>
</dbReference>
<feature type="transmembrane region" description="Helical" evidence="8">
    <location>
        <begin position="275"/>
        <end position="293"/>
    </location>
</feature>
<dbReference type="GO" id="GO:0015087">
    <property type="term" value="F:cobalt ion transmembrane transporter activity"/>
    <property type="evidence" value="ECO:0007669"/>
    <property type="project" value="TreeGrafter"/>
</dbReference>
<keyword evidence="4" id="KW-1003">Cell membrane</keyword>
<evidence type="ECO:0000256" key="1">
    <source>
        <dbReference type="ARBA" id="ARBA00004651"/>
    </source>
</evidence>
<comment type="subcellular location">
    <subcellularLocation>
        <location evidence="1">Cell membrane</location>
        <topology evidence="1">Multi-pass membrane protein</topology>
    </subcellularLocation>
</comment>
<dbReference type="SUPFAM" id="SSF144083">
    <property type="entry name" value="Magnesium transport protein CorA, transmembrane region"/>
    <property type="match status" value="1"/>
</dbReference>
<keyword evidence="5 8" id="KW-0812">Transmembrane</keyword>
<sequence length="299" mass="34584">MITKYSYRGVHWIDLDCPTYEEVTSIAEQFKLNAVLASELLTPTLKSKVDLYREYLYLVLHFPAIKNFHVGSTSQEIDFIVGKNFIITAHYDTIDPLQEFAKVFEVQSILDRGDMGDHAGYVLYHLLQHIYKRTEDEIEHIKERTATIEQEIFSGKETQMVFEISKVSHDILDITNAIRHHENTLDSLSVAAVRFFGSDFEFPMVIIKNEQFRIRNELNNHKDLISELRATNNTLVSTKQNEAMKQLSVSAFIFLPLGIMATLLQIDFVSRPHDFLFTIAGLVILGLFLYAFSKRKKWL</sequence>
<comment type="similarity">
    <text evidence="2">Belongs to the CorA metal ion transporter (MIT) (TC 1.A.35) family.</text>
</comment>
<dbReference type="InterPro" id="IPR002523">
    <property type="entry name" value="MgTranspt_CorA/ZnTranspt_ZntB"/>
</dbReference>
<evidence type="ECO:0000256" key="7">
    <source>
        <dbReference type="ARBA" id="ARBA00023136"/>
    </source>
</evidence>
<dbReference type="Gene3D" id="1.20.58.340">
    <property type="entry name" value="Magnesium transport protein CorA, transmembrane region"/>
    <property type="match status" value="2"/>
</dbReference>
<proteinExistence type="inferred from homology"/>
<keyword evidence="7 8" id="KW-0472">Membrane</keyword>
<dbReference type="AlphaFoldDB" id="A0A1G2M3J2"/>
<dbReference type="GO" id="GO:0005886">
    <property type="term" value="C:plasma membrane"/>
    <property type="evidence" value="ECO:0007669"/>
    <property type="project" value="UniProtKB-SubCell"/>
</dbReference>
<keyword evidence="6 8" id="KW-1133">Transmembrane helix</keyword>
<evidence type="ECO:0000313" key="9">
    <source>
        <dbReference type="EMBL" id="OHA17611.1"/>
    </source>
</evidence>
<dbReference type="GO" id="GO:0000287">
    <property type="term" value="F:magnesium ion binding"/>
    <property type="evidence" value="ECO:0007669"/>
    <property type="project" value="TreeGrafter"/>
</dbReference>
<dbReference type="InterPro" id="IPR045861">
    <property type="entry name" value="CorA_cytoplasmic_dom"/>
</dbReference>
<feature type="transmembrane region" description="Helical" evidence="8">
    <location>
        <begin position="247"/>
        <end position="269"/>
    </location>
</feature>
<dbReference type="GO" id="GO:0015095">
    <property type="term" value="F:magnesium ion transmembrane transporter activity"/>
    <property type="evidence" value="ECO:0007669"/>
    <property type="project" value="TreeGrafter"/>
</dbReference>
<keyword evidence="3" id="KW-0813">Transport</keyword>
<dbReference type="Proteomes" id="UP000178873">
    <property type="component" value="Unassembled WGS sequence"/>
</dbReference>
<evidence type="ECO:0000256" key="2">
    <source>
        <dbReference type="ARBA" id="ARBA00009765"/>
    </source>
</evidence>
<dbReference type="Gene3D" id="3.30.460.20">
    <property type="entry name" value="CorA soluble domain-like"/>
    <property type="match status" value="1"/>
</dbReference>
<dbReference type="GO" id="GO:0050897">
    <property type="term" value="F:cobalt ion binding"/>
    <property type="evidence" value="ECO:0007669"/>
    <property type="project" value="TreeGrafter"/>
</dbReference>
<dbReference type="PANTHER" id="PTHR46494:SF1">
    <property type="entry name" value="CORA FAMILY METAL ION TRANSPORTER (EUROFUNG)"/>
    <property type="match status" value="1"/>
</dbReference>
<dbReference type="Pfam" id="PF01544">
    <property type="entry name" value="CorA"/>
    <property type="match status" value="1"/>
</dbReference>
<evidence type="ECO:0000256" key="8">
    <source>
        <dbReference type="SAM" id="Phobius"/>
    </source>
</evidence>
<evidence type="ECO:0000256" key="6">
    <source>
        <dbReference type="ARBA" id="ARBA00022989"/>
    </source>
</evidence>
<protein>
    <recommendedName>
        <fullName evidence="11">Magnesium transporter CorA</fullName>
    </recommendedName>
</protein>
<name>A0A1G2M3J2_9BACT</name>
<dbReference type="InterPro" id="IPR045863">
    <property type="entry name" value="CorA_TM1_TM2"/>
</dbReference>
<evidence type="ECO:0000256" key="4">
    <source>
        <dbReference type="ARBA" id="ARBA00022475"/>
    </source>
</evidence>
<evidence type="ECO:0008006" key="11">
    <source>
        <dbReference type="Google" id="ProtNLM"/>
    </source>
</evidence>
<accession>A0A1G2M3J2</accession>
<evidence type="ECO:0000256" key="5">
    <source>
        <dbReference type="ARBA" id="ARBA00022692"/>
    </source>
</evidence>
<dbReference type="SUPFAM" id="SSF143865">
    <property type="entry name" value="CorA soluble domain-like"/>
    <property type="match status" value="1"/>
</dbReference>
<comment type="caution">
    <text evidence="9">The sequence shown here is derived from an EMBL/GenBank/DDBJ whole genome shotgun (WGS) entry which is preliminary data.</text>
</comment>